<reference evidence="2 3" key="3">
    <citation type="journal article" date="2013" name="Rice">
        <title>Improvement of the Oryza sativa Nipponbare reference genome using next generation sequence and optical map data.</title>
        <authorList>
            <person name="Kawahara Y."/>
            <person name="de la Bastide M."/>
            <person name="Hamilton J.P."/>
            <person name="Kanamori H."/>
            <person name="McCombie W.R."/>
            <person name="Ouyang S."/>
            <person name="Schwartz D.C."/>
            <person name="Tanaka T."/>
            <person name="Wu J."/>
            <person name="Zhou S."/>
            <person name="Childs K.L."/>
            <person name="Davidson R.M."/>
            <person name="Lin H."/>
            <person name="Quesada-Ocampo L."/>
            <person name="Vaillancourt B."/>
            <person name="Sakai H."/>
            <person name="Lee S.S."/>
            <person name="Kim J."/>
            <person name="Numa H."/>
            <person name="Itoh T."/>
            <person name="Buell C.R."/>
            <person name="Matsumoto T."/>
        </authorList>
    </citation>
    <scope>NUCLEOTIDE SEQUENCE [LARGE SCALE GENOMIC DNA]</scope>
    <source>
        <strain evidence="3">cv. Nipponbare</strain>
    </source>
</reference>
<dbReference type="EMBL" id="AP014965">
    <property type="protein sequence ID" value="BAT08108.1"/>
    <property type="molecule type" value="Genomic_DNA"/>
</dbReference>
<feature type="compositionally biased region" description="Gly residues" evidence="1">
    <location>
        <begin position="88"/>
        <end position="103"/>
    </location>
</feature>
<sequence>TIKPDIFHPQLCKPDELPPSIQSTVVLVYIAYTSQSSQHSNCKKKKVGPTCHILFHYSSLSHSSSPLSSLSHSSPLSHTHGGRRVTRRGGGGAHARGRAGGGGEDGDVAETRTAARTAARTAQRRARLRTGAAAARTAARTRPQARGLDLPLPRALLFSSTRRPIYAFNERVGDLRRVAVDAFA</sequence>
<feature type="region of interest" description="Disordered" evidence="1">
    <location>
        <begin position="66"/>
        <end position="146"/>
    </location>
</feature>
<evidence type="ECO:0000256" key="1">
    <source>
        <dbReference type="SAM" id="MobiDB-lite"/>
    </source>
</evidence>
<feature type="compositionally biased region" description="Low complexity" evidence="1">
    <location>
        <begin position="129"/>
        <end position="146"/>
    </location>
</feature>
<dbReference type="PaxDb" id="39947-A0A0P0XMR5"/>
<dbReference type="InParanoid" id="A0A0P0XMR5"/>
<reference evidence="3" key="1">
    <citation type="journal article" date="2005" name="Nature">
        <title>The map-based sequence of the rice genome.</title>
        <authorList>
            <consortium name="International rice genome sequencing project (IRGSP)"/>
            <person name="Matsumoto T."/>
            <person name="Wu J."/>
            <person name="Kanamori H."/>
            <person name="Katayose Y."/>
            <person name="Fujisawa M."/>
            <person name="Namiki N."/>
            <person name="Mizuno H."/>
            <person name="Yamamoto K."/>
            <person name="Antonio B.A."/>
            <person name="Baba T."/>
            <person name="Sakata K."/>
            <person name="Nagamura Y."/>
            <person name="Aoki H."/>
            <person name="Arikawa K."/>
            <person name="Arita K."/>
            <person name="Bito T."/>
            <person name="Chiden Y."/>
            <person name="Fujitsuka N."/>
            <person name="Fukunaka R."/>
            <person name="Hamada M."/>
            <person name="Harada C."/>
            <person name="Hayashi A."/>
            <person name="Hijishita S."/>
            <person name="Honda M."/>
            <person name="Hosokawa S."/>
            <person name="Ichikawa Y."/>
            <person name="Idonuma A."/>
            <person name="Iijima M."/>
            <person name="Ikeda M."/>
            <person name="Ikeno M."/>
            <person name="Ito K."/>
            <person name="Ito S."/>
            <person name="Ito T."/>
            <person name="Ito Y."/>
            <person name="Ito Y."/>
            <person name="Iwabuchi A."/>
            <person name="Kamiya K."/>
            <person name="Karasawa W."/>
            <person name="Kurita K."/>
            <person name="Katagiri S."/>
            <person name="Kikuta A."/>
            <person name="Kobayashi H."/>
            <person name="Kobayashi N."/>
            <person name="Machita K."/>
            <person name="Maehara T."/>
            <person name="Masukawa M."/>
            <person name="Mizubayashi T."/>
            <person name="Mukai Y."/>
            <person name="Nagasaki H."/>
            <person name="Nagata Y."/>
            <person name="Naito S."/>
            <person name="Nakashima M."/>
            <person name="Nakama Y."/>
            <person name="Nakamichi Y."/>
            <person name="Nakamura M."/>
            <person name="Meguro A."/>
            <person name="Negishi M."/>
            <person name="Ohta I."/>
            <person name="Ohta T."/>
            <person name="Okamoto M."/>
            <person name="Ono N."/>
            <person name="Saji S."/>
            <person name="Sakaguchi M."/>
            <person name="Sakai K."/>
            <person name="Shibata M."/>
            <person name="Shimokawa T."/>
            <person name="Song J."/>
            <person name="Takazaki Y."/>
            <person name="Terasawa K."/>
            <person name="Tsugane M."/>
            <person name="Tsuji K."/>
            <person name="Ueda S."/>
            <person name="Waki K."/>
            <person name="Yamagata H."/>
            <person name="Yamamoto M."/>
            <person name="Yamamoto S."/>
            <person name="Yamane H."/>
            <person name="Yoshiki S."/>
            <person name="Yoshihara R."/>
            <person name="Yukawa K."/>
            <person name="Zhong H."/>
            <person name="Yano M."/>
            <person name="Yuan Q."/>
            <person name="Ouyang S."/>
            <person name="Liu J."/>
            <person name="Jones K.M."/>
            <person name="Gansberger K."/>
            <person name="Moffat K."/>
            <person name="Hill J."/>
            <person name="Bera J."/>
            <person name="Fadrosh D."/>
            <person name="Jin S."/>
            <person name="Johri S."/>
            <person name="Kim M."/>
            <person name="Overton L."/>
            <person name="Reardon M."/>
            <person name="Tsitrin T."/>
            <person name="Vuong H."/>
            <person name="Weaver B."/>
            <person name="Ciecko A."/>
            <person name="Tallon L."/>
            <person name="Jackson J."/>
            <person name="Pai G."/>
            <person name="Aken S.V."/>
            <person name="Utterback T."/>
            <person name="Reidmuller S."/>
            <person name="Feldblyum T."/>
            <person name="Hsiao J."/>
            <person name="Zismann V."/>
            <person name="Iobst S."/>
            <person name="de Vazeille A.R."/>
            <person name="Buell C.R."/>
            <person name="Ying K."/>
            <person name="Li Y."/>
            <person name="Lu T."/>
            <person name="Huang Y."/>
            <person name="Zhao Q."/>
            <person name="Feng Q."/>
            <person name="Zhang L."/>
            <person name="Zhu J."/>
            <person name="Weng Q."/>
            <person name="Mu J."/>
            <person name="Lu Y."/>
            <person name="Fan D."/>
            <person name="Liu Y."/>
            <person name="Guan J."/>
            <person name="Zhang Y."/>
            <person name="Yu S."/>
            <person name="Liu X."/>
            <person name="Zhang Y."/>
            <person name="Hong G."/>
            <person name="Han B."/>
            <person name="Choisne N."/>
            <person name="Demange N."/>
            <person name="Orjeda G."/>
            <person name="Samain S."/>
            <person name="Cattolico L."/>
            <person name="Pelletier E."/>
            <person name="Couloux A."/>
            <person name="Segurens B."/>
            <person name="Wincker P."/>
            <person name="D'Hont A."/>
            <person name="Scarpelli C."/>
            <person name="Weissenbach J."/>
            <person name="Salanoubat M."/>
            <person name="Quetier F."/>
            <person name="Yu Y."/>
            <person name="Kim H.R."/>
            <person name="Rambo T."/>
            <person name="Currie J."/>
            <person name="Collura K."/>
            <person name="Luo M."/>
            <person name="Yang T."/>
            <person name="Ammiraju J.S.S."/>
            <person name="Engler F."/>
            <person name="Soderlund C."/>
            <person name="Wing R.A."/>
            <person name="Palmer L.E."/>
            <person name="de la Bastide M."/>
            <person name="Spiegel L."/>
            <person name="Nascimento L."/>
            <person name="Zutavern T."/>
            <person name="O'Shaughnessy A."/>
            <person name="Dike S."/>
            <person name="Dedhia N."/>
            <person name="Preston R."/>
            <person name="Balija V."/>
            <person name="McCombie W.R."/>
            <person name="Chow T."/>
            <person name="Chen H."/>
            <person name="Chung M."/>
            <person name="Chen C."/>
            <person name="Shaw J."/>
            <person name="Wu H."/>
            <person name="Hsiao K."/>
            <person name="Chao Y."/>
            <person name="Chu M."/>
            <person name="Cheng C."/>
            <person name="Hour A."/>
            <person name="Lee P."/>
            <person name="Lin S."/>
            <person name="Lin Y."/>
            <person name="Liou J."/>
            <person name="Liu S."/>
            <person name="Hsing Y."/>
            <person name="Raghuvanshi S."/>
            <person name="Mohanty A."/>
            <person name="Bharti A.K."/>
            <person name="Gaur A."/>
            <person name="Gupta V."/>
            <person name="Kumar D."/>
            <person name="Ravi V."/>
            <person name="Vij S."/>
            <person name="Kapur A."/>
            <person name="Khurana P."/>
            <person name="Khurana P."/>
            <person name="Khurana J.P."/>
            <person name="Tyagi A.K."/>
            <person name="Gaikwad K."/>
            <person name="Singh A."/>
            <person name="Dalal V."/>
            <person name="Srivastava S."/>
            <person name="Dixit A."/>
            <person name="Pal A.K."/>
            <person name="Ghazi I.A."/>
            <person name="Yadav M."/>
            <person name="Pandit A."/>
            <person name="Bhargava A."/>
            <person name="Sureshbabu K."/>
            <person name="Batra K."/>
            <person name="Sharma T.R."/>
            <person name="Mohapatra T."/>
            <person name="Singh N.K."/>
            <person name="Messing J."/>
            <person name="Nelson A.B."/>
            <person name="Fuks G."/>
            <person name="Kavchok S."/>
            <person name="Keizer G."/>
            <person name="Linton E."/>
            <person name="Llaca V."/>
            <person name="Song R."/>
            <person name="Tanyolac B."/>
            <person name="Young S."/>
            <person name="Ho-Il K."/>
            <person name="Hahn J.H."/>
            <person name="Sangsakoo G."/>
            <person name="Vanavichit A."/>
            <person name="de Mattos Luiz.A.T."/>
            <person name="Zimmer P.D."/>
            <person name="Malone G."/>
            <person name="Dellagostin O."/>
            <person name="de Oliveira A.C."/>
            <person name="Bevan M."/>
            <person name="Bancroft I."/>
            <person name="Minx P."/>
            <person name="Cordum H."/>
            <person name="Wilson R."/>
            <person name="Cheng Z."/>
            <person name="Jin W."/>
            <person name="Jiang J."/>
            <person name="Leong S.A."/>
            <person name="Iwama H."/>
            <person name="Gojobori T."/>
            <person name="Itoh T."/>
            <person name="Niimura Y."/>
            <person name="Fujii Y."/>
            <person name="Habara T."/>
            <person name="Sakai H."/>
            <person name="Sato Y."/>
            <person name="Wilson G."/>
            <person name="Kumar K."/>
            <person name="McCouch S."/>
            <person name="Juretic N."/>
            <person name="Hoen D."/>
            <person name="Wright S."/>
            <person name="Bruskiewich R."/>
            <person name="Bureau T."/>
            <person name="Miyao A."/>
            <person name="Hirochika H."/>
            <person name="Nishikawa T."/>
            <person name="Kadowaki K."/>
            <person name="Sugiura M."/>
            <person name="Burr B."/>
            <person name="Sasaki T."/>
        </authorList>
    </citation>
    <scope>NUCLEOTIDE SEQUENCE [LARGE SCALE GENOMIC DNA]</scope>
    <source>
        <strain evidence="3">cv. Nipponbare</strain>
    </source>
</reference>
<proteinExistence type="predicted"/>
<dbReference type="Gramene" id="Os09t0418700-00">
    <property type="protein sequence ID" value="Os09t0418700-00"/>
    <property type="gene ID" value="Os09g0418700"/>
</dbReference>
<feature type="non-terminal residue" evidence="2">
    <location>
        <position position="1"/>
    </location>
</feature>
<gene>
    <name evidence="2" type="ordered locus">Os09g0418700</name>
    <name evidence="2" type="ORF">OSNPB_090418700</name>
</gene>
<name>A0A0P0XMR5_ORYSJ</name>
<evidence type="ECO:0000313" key="2">
    <source>
        <dbReference type="EMBL" id="BAT08108.1"/>
    </source>
</evidence>
<keyword evidence="3" id="KW-1185">Reference proteome</keyword>
<reference evidence="2 3" key="2">
    <citation type="journal article" date="2013" name="Plant Cell Physiol.">
        <title>Rice Annotation Project Database (RAP-DB): an integrative and interactive database for rice genomics.</title>
        <authorList>
            <person name="Sakai H."/>
            <person name="Lee S.S."/>
            <person name="Tanaka T."/>
            <person name="Numa H."/>
            <person name="Kim J."/>
            <person name="Kawahara Y."/>
            <person name="Wakimoto H."/>
            <person name="Yang C.C."/>
            <person name="Iwamoto M."/>
            <person name="Abe T."/>
            <person name="Yamada Y."/>
            <person name="Muto A."/>
            <person name="Inokuchi H."/>
            <person name="Ikemura T."/>
            <person name="Matsumoto T."/>
            <person name="Sasaki T."/>
            <person name="Itoh T."/>
        </authorList>
    </citation>
    <scope>NUCLEOTIDE SEQUENCE [LARGE SCALE GENOMIC DNA]</scope>
    <source>
        <strain evidence="3">cv. Nipponbare</strain>
    </source>
</reference>
<feature type="compositionally biased region" description="Low complexity" evidence="1">
    <location>
        <begin position="66"/>
        <end position="79"/>
    </location>
</feature>
<dbReference type="AlphaFoldDB" id="A0A0P0XMR5"/>
<dbReference type="Proteomes" id="UP000059680">
    <property type="component" value="Chromosome 9"/>
</dbReference>
<protein>
    <submittedName>
        <fullName evidence="2">Os09g0418700 protein</fullName>
    </submittedName>
</protein>
<organism evidence="2 3">
    <name type="scientific">Oryza sativa subsp. japonica</name>
    <name type="common">Rice</name>
    <dbReference type="NCBI Taxonomy" id="39947"/>
    <lineage>
        <taxon>Eukaryota</taxon>
        <taxon>Viridiplantae</taxon>
        <taxon>Streptophyta</taxon>
        <taxon>Embryophyta</taxon>
        <taxon>Tracheophyta</taxon>
        <taxon>Spermatophyta</taxon>
        <taxon>Magnoliopsida</taxon>
        <taxon>Liliopsida</taxon>
        <taxon>Poales</taxon>
        <taxon>Poaceae</taxon>
        <taxon>BOP clade</taxon>
        <taxon>Oryzoideae</taxon>
        <taxon>Oryzeae</taxon>
        <taxon>Oryzinae</taxon>
        <taxon>Oryza</taxon>
        <taxon>Oryza sativa</taxon>
    </lineage>
</organism>
<accession>A0A0P0XMR5</accession>
<feature type="compositionally biased region" description="Low complexity" evidence="1">
    <location>
        <begin position="111"/>
        <end position="121"/>
    </location>
</feature>
<evidence type="ECO:0000313" key="3">
    <source>
        <dbReference type="Proteomes" id="UP000059680"/>
    </source>
</evidence>